<proteinExistence type="inferred from homology"/>
<dbReference type="GO" id="GO:0006508">
    <property type="term" value="P:proteolysis"/>
    <property type="evidence" value="ECO:0007669"/>
    <property type="project" value="UniProtKB-KW"/>
</dbReference>
<comment type="similarity">
    <text evidence="6">Belongs to the peptidase M48 family.</text>
</comment>
<dbReference type="GO" id="GO:0004222">
    <property type="term" value="F:metalloendopeptidase activity"/>
    <property type="evidence" value="ECO:0007669"/>
    <property type="project" value="InterPro"/>
</dbReference>
<dbReference type="GeneID" id="89531142"/>
<keyword evidence="7" id="KW-0812">Transmembrane</keyword>
<protein>
    <submittedName>
        <fullName evidence="9">Zn-dependent protease with chaperone function</fullName>
    </submittedName>
</protein>
<dbReference type="Pfam" id="PF01435">
    <property type="entry name" value="Peptidase_M48"/>
    <property type="match status" value="1"/>
</dbReference>
<feature type="transmembrane region" description="Helical" evidence="7">
    <location>
        <begin position="6"/>
        <end position="26"/>
    </location>
</feature>
<evidence type="ECO:0000313" key="9">
    <source>
        <dbReference type="EMBL" id="TCW22754.1"/>
    </source>
</evidence>
<accession>A0A4R3ZRF8</accession>
<name>A0A4R3ZRF8_9ACTN</name>
<dbReference type="InterPro" id="IPR052173">
    <property type="entry name" value="Beta-lactam_resp_regulator"/>
</dbReference>
<dbReference type="Proteomes" id="UP000295805">
    <property type="component" value="Unassembled WGS sequence"/>
</dbReference>
<keyword evidence="7" id="KW-0472">Membrane</keyword>
<evidence type="ECO:0000256" key="4">
    <source>
        <dbReference type="ARBA" id="ARBA00022833"/>
    </source>
</evidence>
<keyword evidence="4 6" id="KW-0862">Zinc</keyword>
<organism evidence="9 10">
    <name type="scientific">Dietzia cinnamea</name>
    <dbReference type="NCBI Taxonomy" id="321318"/>
    <lineage>
        <taxon>Bacteria</taxon>
        <taxon>Bacillati</taxon>
        <taxon>Actinomycetota</taxon>
        <taxon>Actinomycetes</taxon>
        <taxon>Mycobacteriales</taxon>
        <taxon>Dietziaceae</taxon>
        <taxon>Dietzia</taxon>
    </lineage>
</organism>
<keyword evidence="1 6" id="KW-0645">Protease</keyword>
<sequence length="328" mass="34364">MTAVYVLITLVFAGLLLPAVAGPRVLRSAAPVLMRMPRVAVGLLSSAVVFWTLAALSVGPLLAWVVTGPDLLPADAAAVCSRCLAAADPFGLDRIDTAVPVALLLVVPVAVSVAHAVRVALEARRRRSTTLRTAALYRHRGVPARLHGHAVRLIDDAHPFALALPRRHGGIMVSTAAVELLSDEELGAVLAHEDAHLRQRHHAVSTLVSTLTTGLRWVPLFAAVEDALGHYLEIAADDAARRTAGTTALAGALLTLGRYGRHRDHSGEELAGALHALGPDRIRHLVQPASGSRGVAAAVATAFCLTSLAMLAAAVHVPYVMAVITGCY</sequence>
<evidence type="ECO:0000256" key="5">
    <source>
        <dbReference type="ARBA" id="ARBA00023049"/>
    </source>
</evidence>
<evidence type="ECO:0000256" key="6">
    <source>
        <dbReference type="RuleBase" id="RU003983"/>
    </source>
</evidence>
<keyword evidence="3 6" id="KW-0378">Hydrolase</keyword>
<dbReference type="InterPro" id="IPR001915">
    <property type="entry name" value="Peptidase_M48"/>
</dbReference>
<comment type="cofactor">
    <cofactor evidence="6">
        <name>Zn(2+)</name>
        <dbReference type="ChEBI" id="CHEBI:29105"/>
    </cofactor>
    <text evidence="6">Binds 1 zinc ion per subunit.</text>
</comment>
<evidence type="ECO:0000259" key="8">
    <source>
        <dbReference type="Pfam" id="PF01435"/>
    </source>
</evidence>
<feature type="transmembrane region" description="Helical" evidence="7">
    <location>
        <begin position="98"/>
        <end position="121"/>
    </location>
</feature>
<gene>
    <name evidence="9" type="ORF">EDD19_1199</name>
</gene>
<keyword evidence="5 6" id="KW-0482">Metalloprotease</keyword>
<dbReference type="CDD" id="cd07326">
    <property type="entry name" value="M56_BlaR1_MecR1_like"/>
    <property type="match status" value="1"/>
</dbReference>
<evidence type="ECO:0000256" key="1">
    <source>
        <dbReference type="ARBA" id="ARBA00022670"/>
    </source>
</evidence>
<dbReference type="RefSeq" id="WP_131886133.1">
    <property type="nucleotide sequence ID" value="NZ_CP143053.1"/>
</dbReference>
<dbReference type="PANTHER" id="PTHR34978">
    <property type="entry name" value="POSSIBLE SENSOR-TRANSDUCER PROTEIN BLAR"/>
    <property type="match status" value="1"/>
</dbReference>
<dbReference type="Gene3D" id="3.30.2010.10">
    <property type="entry name" value="Metalloproteases ('zincins'), catalytic domain"/>
    <property type="match status" value="1"/>
</dbReference>
<reference evidence="9 10" key="1">
    <citation type="submission" date="2019-03" db="EMBL/GenBank/DDBJ databases">
        <title>Root nodule microbial communities of legume samples collected from USA, Mexico and Botswana.</title>
        <authorList>
            <person name="Hirsch A."/>
        </authorList>
    </citation>
    <scope>NUCLEOTIDE SEQUENCE [LARGE SCALE GENOMIC DNA]</scope>
    <source>
        <strain evidence="9 10">55</strain>
    </source>
</reference>
<dbReference type="PANTHER" id="PTHR34978:SF3">
    <property type="entry name" value="SLR0241 PROTEIN"/>
    <property type="match status" value="1"/>
</dbReference>
<dbReference type="EMBL" id="SMCX01000019">
    <property type="protein sequence ID" value="TCW22754.1"/>
    <property type="molecule type" value="Genomic_DNA"/>
</dbReference>
<evidence type="ECO:0000313" key="10">
    <source>
        <dbReference type="Proteomes" id="UP000295805"/>
    </source>
</evidence>
<dbReference type="AlphaFoldDB" id="A0A4R3ZRF8"/>
<feature type="transmembrane region" description="Helical" evidence="7">
    <location>
        <begin position="295"/>
        <end position="315"/>
    </location>
</feature>
<keyword evidence="2" id="KW-0479">Metal-binding</keyword>
<evidence type="ECO:0000256" key="7">
    <source>
        <dbReference type="SAM" id="Phobius"/>
    </source>
</evidence>
<dbReference type="GO" id="GO:0046872">
    <property type="term" value="F:metal ion binding"/>
    <property type="evidence" value="ECO:0007669"/>
    <property type="project" value="UniProtKB-KW"/>
</dbReference>
<feature type="domain" description="Peptidase M48" evidence="8">
    <location>
        <begin position="134"/>
        <end position="285"/>
    </location>
</feature>
<keyword evidence="7" id="KW-1133">Transmembrane helix</keyword>
<evidence type="ECO:0000256" key="2">
    <source>
        <dbReference type="ARBA" id="ARBA00022723"/>
    </source>
</evidence>
<evidence type="ECO:0000256" key="3">
    <source>
        <dbReference type="ARBA" id="ARBA00022801"/>
    </source>
</evidence>
<comment type="caution">
    <text evidence="9">The sequence shown here is derived from an EMBL/GenBank/DDBJ whole genome shotgun (WGS) entry which is preliminary data.</text>
</comment>
<feature type="transmembrane region" description="Helical" evidence="7">
    <location>
        <begin position="38"/>
        <end position="66"/>
    </location>
</feature>